<evidence type="ECO:0000256" key="1">
    <source>
        <dbReference type="SAM" id="MobiDB-lite"/>
    </source>
</evidence>
<accession>A0AA38FEG5</accession>
<dbReference type="AlphaFoldDB" id="A0AA38FEG5"/>
<evidence type="ECO:0000313" key="3">
    <source>
        <dbReference type="Proteomes" id="UP000824469"/>
    </source>
</evidence>
<dbReference type="Proteomes" id="UP000824469">
    <property type="component" value="Unassembled WGS sequence"/>
</dbReference>
<feature type="non-terminal residue" evidence="2">
    <location>
        <position position="74"/>
    </location>
</feature>
<dbReference type="EMBL" id="JAHRHJ020000010">
    <property type="protein sequence ID" value="KAH9299663.1"/>
    <property type="molecule type" value="Genomic_DNA"/>
</dbReference>
<reference evidence="2 3" key="1">
    <citation type="journal article" date="2021" name="Nat. Plants">
        <title>The Taxus genome provides insights into paclitaxel biosynthesis.</title>
        <authorList>
            <person name="Xiong X."/>
            <person name="Gou J."/>
            <person name="Liao Q."/>
            <person name="Li Y."/>
            <person name="Zhou Q."/>
            <person name="Bi G."/>
            <person name="Li C."/>
            <person name="Du R."/>
            <person name="Wang X."/>
            <person name="Sun T."/>
            <person name="Guo L."/>
            <person name="Liang H."/>
            <person name="Lu P."/>
            <person name="Wu Y."/>
            <person name="Zhang Z."/>
            <person name="Ro D.K."/>
            <person name="Shang Y."/>
            <person name="Huang S."/>
            <person name="Yan J."/>
        </authorList>
    </citation>
    <scope>NUCLEOTIDE SEQUENCE [LARGE SCALE GENOMIC DNA]</scope>
    <source>
        <strain evidence="2">Ta-2019</strain>
    </source>
</reference>
<proteinExistence type="predicted"/>
<comment type="caution">
    <text evidence="2">The sequence shown here is derived from an EMBL/GenBank/DDBJ whole genome shotgun (WGS) entry which is preliminary data.</text>
</comment>
<name>A0AA38FEG5_TAXCH</name>
<protein>
    <submittedName>
        <fullName evidence="2">Uncharacterized protein</fullName>
    </submittedName>
</protein>
<feature type="region of interest" description="Disordered" evidence="1">
    <location>
        <begin position="19"/>
        <end position="43"/>
    </location>
</feature>
<organism evidence="2 3">
    <name type="scientific">Taxus chinensis</name>
    <name type="common">Chinese yew</name>
    <name type="synonym">Taxus wallichiana var. chinensis</name>
    <dbReference type="NCBI Taxonomy" id="29808"/>
    <lineage>
        <taxon>Eukaryota</taxon>
        <taxon>Viridiplantae</taxon>
        <taxon>Streptophyta</taxon>
        <taxon>Embryophyta</taxon>
        <taxon>Tracheophyta</taxon>
        <taxon>Spermatophyta</taxon>
        <taxon>Pinopsida</taxon>
        <taxon>Pinidae</taxon>
        <taxon>Conifers II</taxon>
        <taxon>Cupressales</taxon>
        <taxon>Taxaceae</taxon>
        <taxon>Taxus</taxon>
    </lineage>
</organism>
<keyword evidence="3" id="KW-1185">Reference proteome</keyword>
<gene>
    <name evidence="2" type="ORF">KI387_031345</name>
</gene>
<evidence type="ECO:0000313" key="2">
    <source>
        <dbReference type="EMBL" id="KAH9299663.1"/>
    </source>
</evidence>
<sequence length="74" mass="8388">MVALIKLEKSKVSLSCRKRSSSFSEGDSQGAKDQLERDRISTGPCRVNPRSSFIAPDYERTRCVEACHRTVERQ</sequence>